<dbReference type="EMBL" id="CP063458">
    <property type="protein sequence ID" value="QOV91857.1"/>
    <property type="molecule type" value="Genomic_DNA"/>
</dbReference>
<dbReference type="GO" id="GO:0006302">
    <property type="term" value="P:double-strand break repair"/>
    <property type="evidence" value="ECO:0007669"/>
    <property type="project" value="InterPro"/>
</dbReference>
<dbReference type="Pfam" id="PF13476">
    <property type="entry name" value="AAA_23"/>
    <property type="match status" value="1"/>
</dbReference>
<keyword evidence="1" id="KW-0175">Coiled coil</keyword>
<dbReference type="AlphaFoldDB" id="A0A7M2X271"/>
<keyword evidence="4" id="KW-1185">Reference proteome</keyword>
<reference evidence="3 4" key="1">
    <citation type="submission" date="2020-10" db="EMBL/GenBank/DDBJ databases">
        <title>Wide distribution of Phycisphaera-like planctomycetes from WD2101 soil group in peatlands and genome analysis of the first cultivated representative.</title>
        <authorList>
            <person name="Dedysh S.N."/>
            <person name="Beletsky A.V."/>
            <person name="Ivanova A."/>
            <person name="Kulichevskaya I.S."/>
            <person name="Suzina N.E."/>
            <person name="Philippov D.A."/>
            <person name="Rakitin A.L."/>
            <person name="Mardanov A.V."/>
            <person name="Ravin N.V."/>
        </authorList>
    </citation>
    <scope>NUCLEOTIDE SEQUENCE [LARGE SCALE GENOMIC DNA]</scope>
    <source>
        <strain evidence="3 4">M1803</strain>
    </source>
</reference>
<dbReference type="Proteomes" id="UP000593765">
    <property type="component" value="Chromosome"/>
</dbReference>
<feature type="coiled-coil region" evidence="1">
    <location>
        <begin position="221"/>
        <end position="248"/>
    </location>
</feature>
<dbReference type="InterPro" id="IPR027417">
    <property type="entry name" value="P-loop_NTPase"/>
</dbReference>
<evidence type="ECO:0000256" key="1">
    <source>
        <dbReference type="SAM" id="Coils"/>
    </source>
</evidence>
<gene>
    <name evidence="3" type="ORF">IPV69_11085</name>
</gene>
<dbReference type="InterPro" id="IPR038729">
    <property type="entry name" value="Rad50/SbcC_AAA"/>
</dbReference>
<evidence type="ECO:0000313" key="3">
    <source>
        <dbReference type="EMBL" id="QOV91857.1"/>
    </source>
</evidence>
<sequence>MIRRITLENYMSHAHTVIEPAAGLTVLVGPNNCGKSAVLSAIQSVCGETSSDYMVRHGEKTARVTIETDDGHTIVWQRKGGSTSYTIDGTDIHRVGRGRNGLPDDLHTLLRMPLIESPSGRKFQVHFGSQKEPIFLLDSDSDLAAFFSSSAESERLMEMQRRHKSKVTSRRAEQRAIEADLARLGGKLASLEKLEDLTPGVQKAEADHRALLEADRAFKILKDRIDRLDRLSRQAQRLSAELAATNELQPPPTLADPAPLAATIADMDRWRHDLSLRQAEHEALATLQSPPAEQDPAPLAAVVAAIGRSSDEVRRWSASASALEGLSEVPALADLQPLESLGRSIREAQTRLAAAQNIAAVLEPLADVPSVADLTPLETTLLHLGKTAAQLHAAEADLVAAENAVAGVEAEIVRFVTQHPLCPTCGGPLTASHVMHGGLDHGET</sequence>
<name>A0A7M2X271_9BACT</name>
<evidence type="ECO:0000313" key="4">
    <source>
        <dbReference type="Proteomes" id="UP000593765"/>
    </source>
</evidence>
<feature type="domain" description="Rad50/SbcC-type AAA" evidence="2">
    <location>
        <begin position="4"/>
        <end position="238"/>
    </location>
</feature>
<protein>
    <submittedName>
        <fullName evidence="3">AAA family ATPase</fullName>
    </submittedName>
</protein>
<evidence type="ECO:0000259" key="2">
    <source>
        <dbReference type="Pfam" id="PF13476"/>
    </source>
</evidence>
<dbReference type="Gene3D" id="3.40.50.300">
    <property type="entry name" value="P-loop containing nucleotide triphosphate hydrolases"/>
    <property type="match status" value="1"/>
</dbReference>
<dbReference type="KEGG" id="hbs:IPV69_11085"/>
<dbReference type="GO" id="GO:0016887">
    <property type="term" value="F:ATP hydrolysis activity"/>
    <property type="evidence" value="ECO:0007669"/>
    <property type="project" value="InterPro"/>
</dbReference>
<dbReference type="RefSeq" id="WP_206295173.1">
    <property type="nucleotide sequence ID" value="NZ_CP063458.1"/>
</dbReference>
<dbReference type="PANTHER" id="PTHR32114">
    <property type="entry name" value="ABC TRANSPORTER ABCH.3"/>
    <property type="match status" value="1"/>
</dbReference>
<proteinExistence type="predicted"/>
<organism evidence="3 4">
    <name type="scientific">Humisphaera borealis</name>
    <dbReference type="NCBI Taxonomy" id="2807512"/>
    <lineage>
        <taxon>Bacteria</taxon>
        <taxon>Pseudomonadati</taxon>
        <taxon>Planctomycetota</taxon>
        <taxon>Phycisphaerae</taxon>
        <taxon>Tepidisphaerales</taxon>
        <taxon>Tepidisphaeraceae</taxon>
        <taxon>Humisphaera</taxon>
    </lineage>
</organism>
<dbReference type="SUPFAM" id="SSF52540">
    <property type="entry name" value="P-loop containing nucleoside triphosphate hydrolases"/>
    <property type="match status" value="1"/>
</dbReference>
<accession>A0A7M2X271</accession>
<dbReference type="PANTHER" id="PTHR32114:SF2">
    <property type="entry name" value="ABC TRANSPORTER ABCH.3"/>
    <property type="match status" value="1"/>
</dbReference>